<evidence type="ECO:0000256" key="2">
    <source>
        <dbReference type="ARBA" id="ARBA00022670"/>
    </source>
</evidence>
<dbReference type="GO" id="GO:0004252">
    <property type="term" value="F:serine-type endopeptidase activity"/>
    <property type="evidence" value="ECO:0007669"/>
    <property type="project" value="InterPro"/>
</dbReference>
<dbReference type="PANTHER" id="PTHR43806">
    <property type="entry name" value="PEPTIDASE S8"/>
    <property type="match status" value="1"/>
</dbReference>
<reference evidence="7 8" key="1">
    <citation type="journal article" date="2012" name="J. Bacteriol.">
        <title>Genome Sequence of "Candidatus Nitrosoarchaeum limnia" BG20, a Low-Salinity Ammonia-Oxidizing Archaeon from the San Francisco Bay Estuary.</title>
        <authorList>
            <person name="Mosier A.C."/>
            <person name="Allen E.E."/>
            <person name="Kim M."/>
            <person name="Ferriera S."/>
            <person name="Francis C.A."/>
        </authorList>
    </citation>
    <scope>NUCLEOTIDE SEQUENCE [LARGE SCALE GENOMIC DNA]</scope>
    <source>
        <strain evidence="7 8">BG20</strain>
    </source>
</reference>
<dbReference type="Pfam" id="PF00082">
    <property type="entry name" value="Peptidase_S8"/>
    <property type="match status" value="2"/>
</dbReference>
<keyword evidence="2" id="KW-0645">Protease</keyword>
<dbReference type="InterPro" id="IPR000209">
    <property type="entry name" value="Peptidase_S8/S53_dom"/>
</dbReference>
<feature type="active site" description="Charge relay system" evidence="5">
    <location>
        <position position="368"/>
    </location>
</feature>
<keyword evidence="3 7" id="KW-0378">Hydrolase</keyword>
<protein>
    <submittedName>
        <fullName evidence="7">Peptidase families S8 and S53</fullName>
        <ecNumber evidence="7">3.4.21.-</ecNumber>
    </submittedName>
</protein>
<evidence type="ECO:0000256" key="4">
    <source>
        <dbReference type="ARBA" id="ARBA00022825"/>
    </source>
</evidence>
<dbReference type="PANTHER" id="PTHR43806:SF11">
    <property type="entry name" value="CEREVISIN-RELATED"/>
    <property type="match status" value="1"/>
</dbReference>
<feature type="active site" description="Charge relay system" evidence="5">
    <location>
        <position position="646"/>
    </location>
</feature>
<evidence type="ECO:0000256" key="1">
    <source>
        <dbReference type="ARBA" id="ARBA00011073"/>
    </source>
</evidence>
<dbReference type="Gene3D" id="3.40.50.200">
    <property type="entry name" value="Peptidase S8/S53 domain"/>
    <property type="match status" value="2"/>
</dbReference>
<dbReference type="PRINTS" id="PR00723">
    <property type="entry name" value="SUBTILISIN"/>
</dbReference>
<feature type="non-terminal residue" evidence="7">
    <location>
        <position position="1"/>
    </location>
</feature>
<evidence type="ECO:0000259" key="6">
    <source>
        <dbReference type="Pfam" id="PF00082"/>
    </source>
</evidence>
<organism evidence="7 8">
    <name type="scientific">Candidatus Nitrosarchaeum limnium BG20</name>
    <dbReference type="NCBI Taxonomy" id="859192"/>
    <lineage>
        <taxon>Archaea</taxon>
        <taxon>Nitrososphaerota</taxon>
        <taxon>Nitrososphaeria</taxon>
        <taxon>Nitrosopumilales</taxon>
        <taxon>Nitrosopumilaceae</taxon>
        <taxon>Nitrosarchaeum</taxon>
    </lineage>
</organism>
<dbReference type="InterPro" id="IPR050131">
    <property type="entry name" value="Peptidase_S8_subtilisin-like"/>
</dbReference>
<evidence type="ECO:0000313" key="8">
    <source>
        <dbReference type="Proteomes" id="UP000014065"/>
    </source>
</evidence>
<dbReference type="RefSeq" id="WP_010190710.1">
    <property type="nucleotide sequence ID" value="NZ_AHJG01000094.1"/>
</dbReference>
<gene>
    <name evidence="7" type="ORF">BG20_I2019</name>
</gene>
<evidence type="ECO:0000256" key="3">
    <source>
        <dbReference type="ARBA" id="ARBA00022801"/>
    </source>
</evidence>
<comment type="similarity">
    <text evidence="1">Belongs to the peptidase S8 family.</text>
</comment>
<comment type="caution">
    <text evidence="7">The sequence shown here is derived from an EMBL/GenBank/DDBJ whole genome shotgun (WGS) entry which is preliminary data.</text>
</comment>
<dbReference type="SUPFAM" id="SSF52743">
    <property type="entry name" value="Subtilisin-like"/>
    <property type="match status" value="1"/>
</dbReference>
<dbReference type="Proteomes" id="UP000014065">
    <property type="component" value="Unassembled WGS sequence"/>
</dbReference>
<keyword evidence="4" id="KW-0720">Serine protease</keyword>
<dbReference type="InterPro" id="IPR036852">
    <property type="entry name" value="Peptidase_S8/S53_dom_sf"/>
</dbReference>
<keyword evidence="8" id="KW-1185">Reference proteome</keyword>
<proteinExistence type="inferred from homology"/>
<feature type="domain" description="Peptidase S8/S53" evidence="6">
    <location>
        <begin position="318"/>
        <end position="485"/>
    </location>
</feature>
<evidence type="ECO:0000256" key="5">
    <source>
        <dbReference type="PIRSR" id="PIRSR615500-1"/>
    </source>
</evidence>
<name>S2E628_9ARCH</name>
<feature type="domain" description="Peptidase S8/S53" evidence="6">
    <location>
        <begin position="583"/>
        <end position="695"/>
    </location>
</feature>
<dbReference type="EC" id="3.4.21.-" evidence="7"/>
<feature type="active site" description="Charge relay system" evidence="5">
    <location>
        <position position="327"/>
    </location>
</feature>
<accession>S2E628</accession>
<dbReference type="GO" id="GO:0006508">
    <property type="term" value="P:proteolysis"/>
    <property type="evidence" value="ECO:0007669"/>
    <property type="project" value="UniProtKB-KW"/>
</dbReference>
<dbReference type="EMBL" id="AHJG01000094">
    <property type="protein sequence ID" value="EPA06193.1"/>
    <property type="molecule type" value="Genomic_DNA"/>
</dbReference>
<dbReference type="AlphaFoldDB" id="S2E628"/>
<dbReference type="PROSITE" id="PS51892">
    <property type="entry name" value="SUBTILASE"/>
    <property type="match status" value="1"/>
</dbReference>
<sequence>SAEQGTNSNSNSISSTLVSSHSKEVTDSIIQAVGKILDESEEKYDGLTTVEKAIKNAQKESKKGELVAKVLFSVAKKNLDKEFNEKTFDPIYQKQLSILNKQLEENTQKVKMAYFDNVLKVNPGFTVVADNLKQTEVQEKHLQMEQSKNPGIVIKKIDKQIRELMQDDNPYENAWKYGIDVYKNQVRVVLELSNTSPETIEKIQSQSDVEVQDDNLIQITTDVKNIPRINSFQEVETIRPVSKPSYDTGDTFGVVKSPFLNSDQIIKTLGDMKYSNLIQLSADVSDLNLLTKADFKYPISEGVYAINADLVQTSGITGKDVKVAVLDVMFDTNNPKISDNIIDFKSFRNSPENSMLEQSVTPGEKISHGTAVAEIITDVAPNSKLYLYEMSTDVEFGRAIDEAISNNVDVIAMAAGWPNLSTDGTSHITKKVEDAVNHGISVIVPSGNFAQKHWKGYFSDNDLNAWHAFAENDEGLSITVSESQTKNKVPIMIYLNWNDGLGDFSDFDLVLVDPLGKIVDYSANTQTSKSQKTENIFYVPQMAGLYTLGISYAGAFKSLDDVHSYSELELFSVNNNIEYPIAASSAVVPSDANGVIVVGAVSNKDGVLESFSSQGPTNNGKTVPNVVGPNGVTTIAYNGNLFYGTSATTPYVAGIAALMLDANPDLSPSQLLNEIEQHAKPNHMQPNYENEYGFGMVDATFIVDKN</sequence>
<evidence type="ECO:0000313" key="7">
    <source>
        <dbReference type="EMBL" id="EPA06193.1"/>
    </source>
</evidence>
<dbReference type="InterPro" id="IPR015500">
    <property type="entry name" value="Peptidase_S8_subtilisin-rel"/>
</dbReference>